<dbReference type="InterPro" id="IPR012340">
    <property type="entry name" value="NA-bd_OB-fold"/>
</dbReference>
<dbReference type="AlphaFoldDB" id="A0A382AQP2"/>
<evidence type="ECO:0000259" key="4">
    <source>
        <dbReference type="PROSITE" id="PS50926"/>
    </source>
</evidence>
<dbReference type="InterPro" id="IPR030390">
    <property type="entry name" value="MeTrfase_TrmA_AS"/>
</dbReference>
<reference evidence="5" key="1">
    <citation type="submission" date="2018-05" db="EMBL/GenBank/DDBJ databases">
        <authorList>
            <person name="Lanie J.A."/>
            <person name="Ng W.-L."/>
            <person name="Kazmierczak K.M."/>
            <person name="Andrzejewski T.M."/>
            <person name="Davidsen T.M."/>
            <person name="Wayne K.J."/>
            <person name="Tettelin H."/>
            <person name="Glass J.I."/>
            <person name="Rusch D."/>
            <person name="Podicherti R."/>
            <person name="Tsui H.-C.T."/>
            <person name="Winkler M.E."/>
        </authorList>
    </citation>
    <scope>NUCLEOTIDE SEQUENCE</scope>
</reference>
<keyword evidence="1" id="KW-0489">Methyltransferase</keyword>
<dbReference type="EMBL" id="UINC01026249">
    <property type="protein sequence ID" value="SVB03353.1"/>
    <property type="molecule type" value="Genomic_DNA"/>
</dbReference>
<dbReference type="InterPro" id="IPR002792">
    <property type="entry name" value="TRAM_dom"/>
</dbReference>
<dbReference type="PANTHER" id="PTHR11061:SF30">
    <property type="entry name" value="TRNA (URACIL(54)-C(5))-METHYLTRANSFERASE"/>
    <property type="match status" value="1"/>
</dbReference>
<dbReference type="InterPro" id="IPR030391">
    <property type="entry name" value="MeTrfase_TrmA_CS"/>
</dbReference>
<dbReference type="CDD" id="cd02440">
    <property type="entry name" value="AdoMet_MTases"/>
    <property type="match status" value="1"/>
</dbReference>
<organism evidence="5">
    <name type="scientific">marine metagenome</name>
    <dbReference type="NCBI Taxonomy" id="408172"/>
    <lineage>
        <taxon>unclassified sequences</taxon>
        <taxon>metagenomes</taxon>
        <taxon>ecological metagenomes</taxon>
    </lineage>
</organism>
<keyword evidence="3" id="KW-0949">S-adenosyl-L-methionine</keyword>
<dbReference type="GO" id="GO:0006396">
    <property type="term" value="P:RNA processing"/>
    <property type="evidence" value="ECO:0007669"/>
    <property type="project" value="InterPro"/>
</dbReference>
<dbReference type="Pfam" id="PF01938">
    <property type="entry name" value="TRAM"/>
    <property type="match status" value="1"/>
</dbReference>
<dbReference type="Pfam" id="PF05958">
    <property type="entry name" value="tRNA_U5-meth_tr"/>
    <property type="match status" value="1"/>
</dbReference>
<evidence type="ECO:0000313" key="5">
    <source>
        <dbReference type="EMBL" id="SVB03353.1"/>
    </source>
</evidence>
<evidence type="ECO:0000256" key="1">
    <source>
        <dbReference type="ARBA" id="ARBA00022603"/>
    </source>
</evidence>
<keyword evidence="2" id="KW-0808">Transferase</keyword>
<name>A0A382AQP2_9ZZZZ</name>
<dbReference type="SUPFAM" id="SSF50249">
    <property type="entry name" value="Nucleic acid-binding proteins"/>
    <property type="match status" value="1"/>
</dbReference>
<sequence>MELELKINSLAYGGMGLAKKDNFVIFVKNAIPGQTVNALIYKKKKGYAEARVISIINDSPNAVDVKCSHYWICSKAQNLSYKEQLKEKEKQIEEAFHRIGGFLDFKLSAIKGADPIYNYRNKMEFTFSSNRWVLESEPEGVDNSFALGLHIPGRFDKILNIDECHIQPEIGNKILSAAREVCINHPELKPYNPRTNIGFLRYLMLRYGIHTNQLMVNIVTAYDDINKLSPLTDRLLDDFSEITSMVNNVNTRKADVAFGEFENLIFGNPYIEERIGGLKFEISANSFFQTNTYQGETLYNEVVKAADLTGKEIVYDLYCGTGSISLYLAKNAKEVYGFEVIRSSLENAEKNSEINKVDNTHFLKANLDTFFKSGQLPRRVPKPDVIVVDPPRAGMHPDMSSYLHKLKAKKIIYVSCNPTTQARDAKVLADNGYKIKTAVMVDMFPHTPHIETVVLFSE</sequence>
<dbReference type="FunFam" id="3.40.50.150:FF:000009">
    <property type="entry name" value="23S rRNA (Uracil(1939)-C(5))-methyltransferase RlmD"/>
    <property type="match status" value="1"/>
</dbReference>
<dbReference type="Gene3D" id="2.40.50.140">
    <property type="entry name" value="Nucleic acid-binding proteins"/>
    <property type="match status" value="1"/>
</dbReference>
<evidence type="ECO:0000256" key="2">
    <source>
        <dbReference type="ARBA" id="ARBA00022679"/>
    </source>
</evidence>
<dbReference type="InterPro" id="IPR010280">
    <property type="entry name" value="U5_MeTrfase_fam"/>
</dbReference>
<dbReference type="PROSITE" id="PS51687">
    <property type="entry name" value="SAM_MT_RNA_M5U"/>
    <property type="match status" value="1"/>
</dbReference>
<evidence type="ECO:0000256" key="3">
    <source>
        <dbReference type="ARBA" id="ARBA00022691"/>
    </source>
</evidence>
<dbReference type="PROSITE" id="PS01231">
    <property type="entry name" value="TRMA_2"/>
    <property type="match status" value="1"/>
</dbReference>
<dbReference type="GO" id="GO:0001510">
    <property type="term" value="P:RNA methylation"/>
    <property type="evidence" value="ECO:0007669"/>
    <property type="project" value="UniProtKB-ARBA"/>
</dbReference>
<dbReference type="Gene3D" id="2.40.50.1070">
    <property type="match status" value="1"/>
</dbReference>
<dbReference type="GO" id="GO:0008173">
    <property type="term" value="F:RNA methyltransferase activity"/>
    <property type="evidence" value="ECO:0007669"/>
    <property type="project" value="InterPro"/>
</dbReference>
<dbReference type="FunFam" id="2.40.50.1070:FF:000003">
    <property type="entry name" value="23S rRNA (Uracil-5-)-methyltransferase RumA"/>
    <property type="match status" value="1"/>
</dbReference>
<dbReference type="InterPro" id="IPR029063">
    <property type="entry name" value="SAM-dependent_MTases_sf"/>
</dbReference>
<feature type="domain" description="TRAM" evidence="4">
    <location>
        <begin position="1"/>
        <end position="54"/>
    </location>
</feature>
<protein>
    <recommendedName>
        <fullName evidence="4">TRAM domain-containing protein</fullName>
    </recommendedName>
</protein>
<dbReference type="SUPFAM" id="SSF53335">
    <property type="entry name" value="S-adenosyl-L-methionine-dependent methyltransferases"/>
    <property type="match status" value="1"/>
</dbReference>
<dbReference type="PROSITE" id="PS01230">
    <property type="entry name" value="TRMA_1"/>
    <property type="match status" value="1"/>
</dbReference>
<proteinExistence type="predicted"/>
<accession>A0A382AQP2</accession>
<gene>
    <name evidence="5" type="ORF">METZ01_LOCUS156207</name>
</gene>
<dbReference type="PROSITE" id="PS50926">
    <property type="entry name" value="TRAM"/>
    <property type="match status" value="1"/>
</dbReference>
<dbReference type="NCBIfam" id="TIGR00479">
    <property type="entry name" value="rumA"/>
    <property type="match status" value="1"/>
</dbReference>
<dbReference type="Gene3D" id="3.40.50.150">
    <property type="entry name" value="Vaccinia Virus protein VP39"/>
    <property type="match status" value="1"/>
</dbReference>
<dbReference type="PANTHER" id="PTHR11061">
    <property type="entry name" value="RNA M5U METHYLTRANSFERASE"/>
    <property type="match status" value="1"/>
</dbReference>
<dbReference type="GO" id="GO:0008757">
    <property type="term" value="F:S-adenosylmethionine-dependent methyltransferase activity"/>
    <property type="evidence" value="ECO:0007669"/>
    <property type="project" value="UniProtKB-ARBA"/>
</dbReference>